<dbReference type="Proteomes" id="UP001206483">
    <property type="component" value="Unassembled WGS sequence"/>
</dbReference>
<dbReference type="Gene3D" id="2.30.30.440">
    <property type="entry name" value="Domain of unknown function DUF1918"/>
    <property type="match status" value="1"/>
</dbReference>
<feature type="domain" description="DUF1918" evidence="1">
    <location>
        <begin position="1"/>
        <end position="57"/>
    </location>
</feature>
<evidence type="ECO:0000313" key="3">
    <source>
        <dbReference type="Proteomes" id="UP001206483"/>
    </source>
</evidence>
<dbReference type="EMBL" id="JAMZDX010000004">
    <property type="protein sequence ID" value="MCP2311410.1"/>
    <property type="molecule type" value="Genomic_DNA"/>
</dbReference>
<protein>
    <recommendedName>
        <fullName evidence="1">DUF1918 domain-containing protein</fullName>
    </recommendedName>
</protein>
<sequence length="77" mass="8353">MRAAVGDRIIVEGTRPGTARRDGEIVALHHADGSPPYDVRWSDTGRVSEFFPGPDARLHHYGHTAAGGQEAPHRLAE</sequence>
<evidence type="ECO:0000313" key="2">
    <source>
        <dbReference type="EMBL" id="MCP2311410.1"/>
    </source>
</evidence>
<dbReference type="RefSeq" id="WP_308199622.1">
    <property type="nucleotide sequence ID" value="NZ_BAAAUB010000019.1"/>
</dbReference>
<comment type="caution">
    <text evidence="2">The sequence shown here is derived from an EMBL/GenBank/DDBJ whole genome shotgun (WGS) entry which is preliminary data.</text>
</comment>
<keyword evidence="3" id="KW-1185">Reference proteome</keyword>
<dbReference type="SUPFAM" id="SSF50118">
    <property type="entry name" value="Cell growth inhibitor/plasmid maintenance toxic component"/>
    <property type="match status" value="1"/>
</dbReference>
<organism evidence="2 3">
    <name type="scientific">Kitasatospora paracochleata</name>
    <dbReference type="NCBI Taxonomy" id="58354"/>
    <lineage>
        <taxon>Bacteria</taxon>
        <taxon>Bacillati</taxon>
        <taxon>Actinomycetota</taxon>
        <taxon>Actinomycetes</taxon>
        <taxon>Kitasatosporales</taxon>
        <taxon>Streptomycetaceae</taxon>
        <taxon>Kitasatospora</taxon>
    </lineage>
</organism>
<dbReference type="Pfam" id="PF08940">
    <property type="entry name" value="DUF1918"/>
    <property type="match status" value="1"/>
</dbReference>
<evidence type="ECO:0000259" key="1">
    <source>
        <dbReference type="Pfam" id="PF08940"/>
    </source>
</evidence>
<reference evidence="2 3" key="1">
    <citation type="submission" date="2022-06" db="EMBL/GenBank/DDBJ databases">
        <title>Sequencing the genomes of 1000 actinobacteria strains.</title>
        <authorList>
            <person name="Klenk H.-P."/>
        </authorList>
    </citation>
    <scope>NUCLEOTIDE SEQUENCE [LARGE SCALE GENOMIC DNA]</scope>
    <source>
        <strain evidence="2 3">DSM 41656</strain>
    </source>
</reference>
<accession>A0ABT1J1V4</accession>
<name>A0ABT1J1V4_9ACTN</name>
<dbReference type="InterPro" id="IPR015035">
    <property type="entry name" value="DUF1918"/>
</dbReference>
<proteinExistence type="predicted"/>
<gene>
    <name evidence="2" type="ORF">FHR36_004573</name>
</gene>